<organism evidence="2 3">
    <name type="scientific">Thiorhodococcus minor</name>
    <dbReference type="NCBI Taxonomy" id="57489"/>
    <lineage>
        <taxon>Bacteria</taxon>
        <taxon>Pseudomonadati</taxon>
        <taxon>Pseudomonadota</taxon>
        <taxon>Gammaproteobacteria</taxon>
        <taxon>Chromatiales</taxon>
        <taxon>Chromatiaceae</taxon>
        <taxon>Thiorhodococcus</taxon>
    </lineage>
</organism>
<dbReference type="RefSeq" id="WP_164456648.1">
    <property type="nucleotide sequence ID" value="NZ_JAAIJQ010000224.1"/>
</dbReference>
<accession>A0A6M0K7H0</accession>
<dbReference type="CDD" id="cd06532">
    <property type="entry name" value="Glyco_transf_25"/>
    <property type="match status" value="1"/>
</dbReference>
<feature type="domain" description="Glycosyl transferase family 25" evidence="1">
    <location>
        <begin position="17"/>
        <end position="142"/>
    </location>
</feature>
<dbReference type="Pfam" id="PF01755">
    <property type="entry name" value="Glyco_transf_25"/>
    <property type="match status" value="1"/>
</dbReference>
<dbReference type="Proteomes" id="UP000483379">
    <property type="component" value="Unassembled WGS sequence"/>
</dbReference>
<protein>
    <submittedName>
        <fullName evidence="2">Glycosyltransferase family 25 protein</fullName>
    </submittedName>
</protein>
<gene>
    <name evidence="2" type="ORF">G3446_26490</name>
</gene>
<dbReference type="AlphaFoldDB" id="A0A6M0K7H0"/>
<dbReference type="InterPro" id="IPR002654">
    <property type="entry name" value="Glyco_trans_25"/>
</dbReference>
<keyword evidence="2" id="KW-0808">Transferase</keyword>
<dbReference type="EMBL" id="JAAIJQ010000224">
    <property type="protein sequence ID" value="NEV65331.1"/>
    <property type="molecule type" value="Genomic_DNA"/>
</dbReference>
<evidence type="ECO:0000259" key="1">
    <source>
        <dbReference type="Pfam" id="PF01755"/>
    </source>
</evidence>
<dbReference type="GO" id="GO:0016740">
    <property type="term" value="F:transferase activity"/>
    <property type="evidence" value="ECO:0007669"/>
    <property type="project" value="UniProtKB-KW"/>
</dbReference>
<comment type="caution">
    <text evidence="2">The sequence shown here is derived from an EMBL/GenBank/DDBJ whole genome shotgun (WGS) entry which is preliminary data.</text>
</comment>
<name>A0A6M0K7H0_9GAMM</name>
<reference evidence="2 3" key="1">
    <citation type="submission" date="2020-02" db="EMBL/GenBank/DDBJ databases">
        <title>Genome sequences of Thiorhodococcus mannitoliphagus and Thiorhodococcus minor, purple sulfur photosynthetic bacteria in the gammaproteobacterial family, Chromatiaceae.</title>
        <authorList>
            <person name="Aviles F.A."/>
            <person name="Meyer T.E."/>
            <person name="Kyndt J.A."/>
        </authorList>
    </citation>
    <scope>NUCLEOTIDE SEQUENCE [LARGE SCALE GENOMIC DNA]</scope>
    <source>
        <strain evidence="2 3">DSM 11518</strain>
    </source>
</reference>
<evidence type="ECO:0000313" key="3">
    <source>
        <dbReference type="Proteomes" id="UP000483379"/>
    </source>
</evidence>
<evidence type="ECO:0000313" key="2">
    <source>
        <dbReference type="EMBL" id="NEV65331.1"/>
    </source>
</evidence>
<keyword evidence="3" id="KW-1185">Reference proteome</keyword>
<proteinExistence type="predicted"/>
<sequence length="497" mass="56814">MKIENLYNTEPFRSLFDEIWVLSLKSSIERRQHIRDHLPRFGITKYRFFDAIGADHPEIEAVEQCGGVVRYPPCFRCGKLDCGNDDCNNFLVPEQIACFLSYRRLWRTIAEGTAEKVLIMEDDVWLHPQTYRVLSWVQNEVEEGRIPFSAGKNCLLRFGWAKCGEHLDSDAPVKIAETVKMANPCHAITRSYAAALIERDGIIRHTADVYQHQLAPKPGESFSIFPPIASELSWAEGQFPSTIHPKKVHVDYLHKNNDISGANAASALLKSHIKKKFFRTLLITGHPRCGTGYASALCRQMGLDVGHEKAGRDGISSWMFAVEDKNNPWALDLVSSSRLRLAWKYLIMPVRDLGKAAESVVRENTYAPASYQFRQKHILARLNINLDGLSTDLEKSVCSIVGWARIVLNQTDFVFRIEDEQEKLREYLINLNLIDKEHQCVSLNTSPVNADKLYKGKHYNKPTISIEDWQALPHTVLTQAAWYCEQFGYFYPWEHGQ</sequence>